<proteinExistence type="predicted"/>
<comment type="caution">
    <text evidence="1">The sequence shown here is derived from an EMBL/GenBank/DDBJ whole genome shotgun (WGS) entry which is preliminary data.</text>
</comment>
<accession>A0A1A7C0H4</accession>
<dbReference type="Proteomes" id="UP000092713">
    <property type="component" value="Unassembled WGS sequence"/>
</dbReference>
<dbReference type="RefSeq" id="WP_065308012.1">
    <property type="nucleotide sequence ID" value="NZ_LOCQ01000054.1"/>
</dbReference>
<dbReference type="EMBL" id="LOCQ01000054">
    <property type="protein sequence ID" value="OBV39242.1"/>
    <property type="molecule type" value="Genomic_DNA"/>
</dbReference>
<protein>
    <submittedName>
        <fullName evidence="1">Uncharacterized protein</fullName>
    </submittedName>
</protein>
<dbReference type="AlphaFoldDB" id="A0A1A7C0H4"/>
<evidence type="ECO:0000313" key="1">
    <source>
        <dbReference type="EMBL" id="OBV39242.1"/>
    </source>
</evidence>
<name>A0A1A7C0H4_9BURK</name>
<dbReference type="STRING" id="1747903.ASR47_100957"/>
<reference evidence="1 2" key="1">
    <citation type="submission" date="2016-04" db="EMBL/GenBank/DDBJ databases">
        <title>Draft genome sequence of Janthinobacterium psychrotolerans sp. nov., isolated from freshwater sediments in Denmark.</title>
        <authorList>
            <person name="Gong X."/>
            <person name="Skrivergaard S."/>
            <person name="Korsgaard B.S."/>
            <person name="Schreiber L."/>
            <person name="Marshall I.P."/>
            <person name="Finster K."/>
            <person name="Schramm A."/>
        </authorList>
    </citation>
    <scope>NUCLEOTIDE SEQUENCE [LARGE SCALE GENOMIC DNA]</scope>
    <source>
        <strain evidence="1 2">S3-2</strain>
    </source>
</reference>
<dbReference type="OrthoDB" id="6195523at2"/>
<evidence type="ECO:0000313" key="2">
    <source>
        <dbReference type="Proteomes" id="UP000092713"/>
    </source>
</evidence>
<gene>
    <name evidence="1" type="ORF">ASR47_100957</name>
</gene>
<keyword evidence="2" id="KW-1185">Reference proteome</keyword>
<sequence length="163" mass="18492">MDNRLLDALRNAPSLDLYELSLAINQMITDPKRILEVRRHLHLGAHVMYFDHRRGTLAPGRVLQLLPTQATVQDDITRTQWKLPYVAIVADPAQHGEPAAPPLRPRAPDLPEFKLGDTVAFTDKHLRERVGNIVRINTKTCSLLCDGEQWRVSPALLRKIIDL</sequence>
<organism evidence="1 2">
    <name type="scientific">Janthinobacterium psychrotolerans</name>
    <dbReference type="NCBI Taxonomy" id="1747903"/>
    <lineage>
        <taxon>Bacteria</taxon>
        <taxon>Pseudomonadati</taxon>
        <taxon>Pseudomonadota</taxon>
        <taxon>Betaproteobacteria</taxon>
        <taxon>Burkholderiales</taxon>
        <taxon>Oxalobacteraceae</taxon>
        <taxon>Janthinobacterium</taxon>
    </lineage>
</organism>